<reference evidence="5 6" key="1">
    <citation type="submission" date="2017-03" db="EMBL/GenBank/DDBJ databases">
        <title>Complete Genome Sequence of a natural compounds producer, Streptomyces violaceus S21.</title>
        <authorList>
            <person name="Zhong C."/>
            <person name="Zhao Z."/>
            <person name="Fu J."/>
            <person name="Zong G."/>
            <person name="Qin R."/>
            <person name="Cao G."/>
        </authorList>
    </citation>
    <scope>NUCLEOTIDE SEQUENCE [LARGE SCALE GENOMIC DNA]</scope>
    <source>
        <strain evidence="5 6">S21</strain>
    </source>
</reference>
<dbReference type="GO" id="GO:0016887">
    <property type="term" value="F:ATP hydrolysis activity"/>
    <property type="evidence" value="ECO:0007669"/>
    <property type="project" value="InterPro"/>
</dbReference>
<keyword evidence="3" id="KW-0067">ATP-binding</keyword>
<dbReference type="Proteomes" id="UP000192445">
    <property type="component" value="Chromosome"/>
</dbReference>
<dbReference type="GO" id="GO:0005524">
    <property type="term" value="F:ATP binding"/>
    <property type="evidence" value="ECO:0007669"/>
    <property type="project" value="UniProtKB-KW"/>
</dbReference>
<dbReference type="EMBL" id="CP020570">
    <property type="protein sequence ID" value="ARF63201.1"/>
    <property type="molecule type" value="Genomic_DNA"/>
</dbReference>
<proteinExistence type="predicted"/>
<name>A0A1V0UDI2_STRVN</name>
<evidence type="ECO:0000256" key="2">
    <source>
        <dbReference type="ARBA" id="ARBA00022741"/>
    </source>
</evidence>
<dbReference type="PANTHER" id="PTHR42939">
    <property type="entry name" value="ABC TRANSPORTER ATP-BINDING PROTEIN ALBC-RELATED"/>
    <property type="match status" value="1"/>
</dbReference>
<organism evidence="5 6">
    <name type="scientific">Streptomyces violaceoruber</name>
    <dbReference type="NCBI Taxonomy" id="1935"/>
    <lineage>
        <taxon>Bacteria</taxon>
        <taxon>Bacillati</taxon>
        <taxon>Actinomycetota</taxon>
        <taxon>Actinomycetes</taxon>
        <taxon>Kitasatosporales</taxon>
        <taxon>Streptomycetaceae</taxon>
        <taxon>Streptomyces</taxon>
        <taxon>Streptomyces violaceoruber group</taxon>
    </lineage>
</organism>
<gene>
    <name evidence="5" type="ORF">B1H20_18850</name>
</gene>
<keyword evidence="1" id="KW-0813">Transport</keyword>
<dbReference type="InterPro" id="IPR051782">
    <property type="entry name" value="ABC_Transporter_VariousFunc"/>
</dbReference>
<dbReference type="STRING" id="1935.B1H20_18850"/>
<dbReference type="KEGG" id="svu:B1H20_18850"/>
<evidence type="ECO:0000256" key="3">
    <source>
        <dbReference type="ARBA" id="ARBA00022840"/>
    </source>
</evidence>
<protein>
    <recommendedName>
        <fullName evidence="4">ABC transporter domain-containing protein</fullName>
    </recommendedName>
</protein>
<dbReference type="InterPro" id="IPR003439">
    <property type="entry name" value="ABC_transporter-like_ATP-bd"/>
</dbReference>
<accession>A0A1V0UDI2</accession>
<evidence type="ECO:0000259" key="4">
    <source>
        <dbReference type="Pfam" id="PF00005"/>
    </source>
</evidence>
<keyword evidence="2" id="KW-0547">Nucleotide-binding</keyword>
<dbReference type="Gene3D" id="3.40.50.300">
    <property type="entry name" value="P-loop containing nucleotide triphosphate hydrolases"/>
    <property type="match status" value="1"/>
</dbReference>
<evidence type="ECO:0000313" key="6">
    <source>
        <dbReference type="Proteomes" id="UP000192445"/>
    </source>
</evidence>
<dbReference type="PANTHER" id="PTHR42939:SF1">
    <property type="entry name" value="ABC TRANSPORTER ATP-BINDING PROTEIN ALBC-RELATED"/>
    <property type="match status" value="1"/>
</dbReference>
<sequence length="110" mass="11327">MTGVAIGAHGLGNTYGRRGGGHRALDDCSFRLPAGRVCTIVGPNRAGKSTLFNLAAGMGRPTAGSLSVLGSADPGDVRDRTAFVPQDKPLLALAALAVYAAFRVLRRLHG</sequence>
<evidence type="ECO:0000313" key="5">
    <source>
        <dbReference type="EMBL" id="ARF63201.1"/>
    </source>
</evidence>
<dbReference type="InterPro" id="IPR027417">
    <property type="entry name" value="P-loop_NTPase"/>
</dbReference>
<feature type="domain" description="ABC transporter" evidence="4">
    <location>
        <begin position="25"/>
        <end position="90"/>
    </location>
</feature>
<dbReference type="AlphaFoldDB" id="A0A1V0UDI2"/>
<dbReference type="SUPFAM" id="SSF52540">
    <property type="entry name" value="P-loop containing nucleoside triphosphate hydrolases"/>
    <property type="match status" value="1"/>
</dbReference>
<dbReference type="Pfam" id="PF00005">
    <property type="entry name" value="ABC_tran"/>
    <property type="match status" value="1"/>
</dbReference>
<evidence type="ECO:0000256" key="1">
    <source>
        <dbReference type="ARBA" id="ARBA00022448"/>
    </source>
</evidence>